<dbReference type="EMBL" id="BMAV01004379">
    <property type="protein sequence ID" value="GFY44723.1"/>
    <property type="molecule type" value="Genomic_DNA"/>
</dbReference>
<dbReference type="Gene3D" id="3.30.420.10">
    <property type="entry name" value="Ribonuclease H-like superfamily/Ribonuclease H"/>
    <property type="match status" value="1"/>
</dbReference>
<dbReference type="InterPro" id="IPR001888">
    <property type="entry name" value="Transposase_1"/>
</dbReference>
<dbReference type="AlphaFoldDB" id="A0A8X6X0K3"/>
<sequence>MATICWDSYGVILIDYLERDQTINTDRYCVTLTRLREAIRHKRPGMLSKGQYQAPILLKQCRNRCDGSGGKSRVTPPPHTAQIWHPGTICCF</sequence>
<protein>
    <recommendedName>
        <fullName evidence="3">Mariner Mos1 transposase</fullName>
    </recommendedName>
</protein>
<dbReference type="InterPro" id="IPR036397">
    <property type="entry name" value="RNaseH_sf"/>
</dbReference>
<dbReference type="Proteomes" id="UP000886998">
    <property type="component" value="Unassembled WGS sequence"/>
</dbReference>
<name>A0A8X6X0K3_9ARAC</name>
<gene>
    <name evidence="1" type="ORF">TNIN_440131</name>
</gene>
<dbReference type="OrthoDB" id="6436943at2759"/>
<comment type="caution">
    <text evidence="1">The sequence shown here is derived from an EMBL/GenBank/DDBJ whole genome shotgun (WGS) entry which is preliminary data.</text>
</comment>
<dbReference type="Pfam" id="PF01359">
    <property type="entry name" value="Transposase_1"/>
    <property type="match status" value="1"/>
</dbReference>
<dbReference type="GO" id="GO:0003676">
    <property type="term" value="F:nucleic acid binding"/>
    <property type="evidence" value="ECO:0007669"/>
    <property type="project" value="InterPro"/>
</dbReference>
<proteinExistence type="predicted"/>
<organism evidence="1 2">
    <name type="scientific">Trichonephila inaurata madagascariensis</name>
    <dbReference type="NCBI Taxonomy" id="2747483"/>
    <lineage>
        <taxon>Eukaryota</taxon>
        <taxon>Metazoa</taxon>
        <taxon>Ecdysozoa</taxon>
        <taxon>Arthropoda</taxon>
        <taxon>Chelicerata</taxon>
        <taxon>Arachnida</taxon>
        <taxon>Araneae</taxon>
        <taxon>Araneomorphae</taxon>
        <taxon>Entelegynae</taxon>
        <taxon>Araneoidea</taxon>
        <taxon>Nephilidae</taxon>
        <taxon>Trichonephila</taxon>
        <taxon>Trichonephila inaurata</taxon>
    </lineage>
</organism>
<evidence type="ECO:0000313" key="1">
    <source>
        <dbReference type="EMBL" id="GFY44723.1"/>
    </source>
</evidence>
<evidence type="ECO:0008006" key="3">
    <source>
        <dbReference type="Google" id="ProtNLM"/>
    </source>
</evidence>
<accession>A0A8X6X0K3</accession>
<keyword evidence="2" id="KW-1185">Reference proteome</keyword>
<reference evidence="1" key="1">
    <citation type="submission" date="2020-08" db="EMBL/GenBank/DDBJ databases">
        <title>Multicomponent nature underlies the extraordinary mechanical properties of spider dragline silk.</title>
        <authorList>
            <person name="Kono N."/>
            <person name="Nakamura H."/>
            <person name="Mori M."/>
            <person name="Yoshida Y."/>
            <person name="Ohtoshi R."/>
            <person name="Malay A.D."/>
            <person name="Moran D.A.P."/>
            <person name="Tomita M."/>
            <person name="Numata K."/>
            <person name="Arakawa K."/>
        </authorList>
    </citation>
    <scope>NUCLEOTIDE SEQUENCE</scope>
</reference>
<evidence type="ECO:0000313" key="2">
    <source>
        <dbReference type="Proteomes" id="UP000886998"/>
    </source>
</evidence>